<protein>
    <submittedName>
        <fullName evidence="10">4Fe-4S binding protein</fullName>
    </submittedName>
</protein>
<dbReference type="InterPro" id="IPR051684">
    <property type="entry name" value="Electron_Trans/Redox"/>
</dbReference>
<dbReference type="GO" id="GO:0046872">
    <property type="term" value="F:metal ion binding"/>
    <property type="evidence" value="ECO:0007669"/>
    <property type="project" value="UniProtKB-KW"/>
</dbReference>
<dbReference type="GO" id="GO:0051539">
    <property type="term" value="F:4 iron, 4 sulfur cluster binding"/>
    <property type="evidence" value="ECO:0007669"/>
    <property type="project" value="UniProtKB-KW"/>
</dbReference>
<evidence type="ECO:0000256" key="4">
    <source>
        <dbReference type="ARBA" id="ARBA00022982"/>
    </source>
</evidence>
<keyword evidence="3" id="KW-0479">Metal-binding</keyword>
<evidence type="ECO:0000256" key="8">
    <source>
        <dbReference type="SAM" id="Phobius"/>
    </source>
</evidence>
<reference evidence="10 11" key="1">
    <citation type="submission" date="2018-07" db="EMBL/GenBank/DDBJ databases">
        <title>Genomic Encyclopedia of Type Strains, Phase IV (KMG-IV): sequencing the most valuable type-strain genomes for metagenomic binning, comparative biology and taxonomic classification.</title>
        <authorList>
            <person name="Goeker M."/>
        </authorList>
    </citation>
    <scope>NUCLEOTIDE SEQUENCE [LARGE SCALE GENOMIC DNA]</scope>
    <source>
        <strain evidence="10 11">DSM 26407</strain>
    </source>
</reference>
<feature type="transmembrane region" description="Helical" evidence="8">
    <location>
        <begin position="64"/>
        <end position="84"/>
    </location>
</feature>
<evidence type="ECO:0000256" key="6">
    <source>
        <dbReference type="ARBA" id="ARBA00023014"/>
    </source>
</evidence>
<dbReference type="AlphaFoldDB" id="A0A369CGW4"/>
<gene>
    <name evidence="10" type="ORF">DFQ59_101621</name>
</gene>
<dbReference type="RefSeq" id="WP_114278172.1">
    <property type="nucleotide sequence ID" value="NZ_QPJY01000001.1"/>
</dbReference>
<keyword evidence="8" id="KW-0472">Membrane</keyword>
<dbReference type="EMBL" id="QPJY01000001">
    <property type="protein sequence ID" value="RCX33320.1"/>
    <property type="molecule type" value="Genomic_DNA"/>
</dbReference>
<keyword evidence="1" id="KW-0813">Transport</keyword>
<organism evidence="10 11">
    <name type="scientific">Thioalbus denitrificans</name>
    <dbReference type="NCBI Taxonomy" id="547122"/>
    <lineage>
        <taxon>Bacteria</taxon>
        <taxon>Pseudomonadati</taxon>
        <taxon>Pseudomonadota</taxon>
        <taxon>Gammaproteobacteria</taxon>
        <taxon>Chromatiales</taxon>
        <taxon>Ectothiorhodospiraceae</taxon>
        <taxon>Thioalbus</taxon>
    </lineage>
</organism>
<keyword evidence="6" id="KW-0411">Iron-sulfur</keyword>
<feature type="domain" description="4Fe-4S ferredoxin-type" evidence="9">
    <location>
        <begin position="72"/>
        <end position="115"/>
    </location>
</feature>
<dbReference type="PANTHER" id="PTHR30176">
    <property type="entry name" value="FERREDOXIN-TYPE PROTEIN NAPH"/>
    <property type="match status" value="1"/>
</dbReference>
<dbReference type="Proteomes" id="UP000252707">
    <property type="component" value="Unassembled WGS sequence"/>
</dbReference>
<dbReference type="PANTHER" id="PTHR30176:SF3">
    <property type="entry name" value="FERREDOXIN-TYPE PROTEIN NAPH"/>
    <property type="match status" value="1"/>
</dbReference>
<keyword evidence="2" id="KW-0004">4Fe-4S</keyword>
<dbReference type="SUPFAM" id="SSF54862">
    <property type="entry name" value="4Fe-4S ferredoxins"/>
    <property type="match status" value="1"/>
</dbReference>
<dbReference type="GO" id="GO:0005886">
    <property type="term" value="C:plasma membrane"/>
    <property type="evidence" value="ECO:0007669"/>
    <property type="project" value="TreeGrafter"/>
</dbReference>
<feature type="region of interest" description="Disordered" evidence="7">
    <location>
        <begin position="304"/>
        <end position="337"/>
    </location>
</feature>
<evidence type="ECO:0000313" key="10">
    <source>
        <dbReference type="EMBL" id="RCX33320.1"/>
    </source>
</evidence>
<evidence type="ECO:0000256" key="3">
    <source>
        <dbReference type="ARBA" id="ARBA00022723"/>
    </source>
</evidence>
<keyword evidence="4" id="KW-0249">Electron transport</keyword>
<evidence type="ECO:0000256" key="2">
    <source>
        <dbReference type="ARBA" id="ARBA00022485"/>
    </source>
</evidence>
<evidence type="ECO:0000259" key="9">
    <source>
        <dbReference type="Pfam" id="PF12801"/>
    </source>
</evidence>
<evidence type="ECO:0000313" key="11">
    <source>
        <dbReference type="Proteomes" id="UP000252707"/>
    </source>
</evidence>
<keyword evidence="8" id="KW-1133">Transmembrane helix</keyword>
<dbReference type="OrthoDB" id="9806398at2"/>
<evidence type="ECO:0000256" key="7">
    <source>
        <dbReference type="SAM" id="MobiDB-lite"/>
    </source>
</evidence>
<feature type="domain" description="4Fe-4S ferredoxin-type" evidence="9">
    <location>
        <begin position="185"/>
        <end position="218"/>
    </location>
</feature>
<dbReference type="Pfam" id="PF12801">
    <property type="entry name" value="Fer4_5"/>
    <property type="match status" value="2"/>
</dbReference>
<keyword evidence="11" id="KW-1185">Reference proteome</keyword>
<keyword evidence="5" id="KW-0408">Iron</keyword>
<comment type="caution">
    <text evidence="10">The sequence shown here is derived from an EMBL/GenBank/DDBJ whole genome shotgun (WGS) entry which is preliminary data.</text>
</comment>
<evidence type="ECO:0000256" key="1">
    <source>
        <dbReference type="ARBA" id="ARBA00022448"/>
    </source>
</evidence>
<feature type="transmembrane region" description="Helical" evidence="8">
    <location>
        <begin position="183"/>
        <end position="203"/>
    </location>
</feature>
<proteinExistence type="predicted"/>
<keyword evidence="8" id="KW-0812">Transmembrane</keyword>
<accession>A0A369CGW4</accession>
<evidence type="ECO:0000256" key="5">
    <source>
        <dbReference type="ARBA" id="ARBA00023004"/>
    </source>
</evidence>
<dbReference type="InterPro" id="IPR017896">
    <property type="entry name" value="4Fe4S_Fe-S-bd"/>
</dbReference>
<feature type="transmembrane region" description="Helical" evidence="8">
    <location>
        <begin position="12"/>
        <end position="29"/>
    </location>
</feature>
<feature type="transmembrane region" description="Helical" evidence="8">
    <location>
        <begin position="139"/>
        <end position="163"/>
    </location>
</feature>
<name>A0A369CGW4_9GAMM</name>
<sequence length="337" mass="38318">MNRQTLRAWTQVGFFALFVLAPPLDLFRLDLSVGHFVLLGQEWTLGLDPFLDGRIGAGEAAVNIILRGFLPIALVVGTGVWLSWRYGRLYCGWLCPHFSVVELINSLMRRASGKPTLWERRPLPERQPDGRVIHPRRRWWLAVFPAATGFAFLWALSLLTYLWNPAEVYGNLLGGSLTRFQAIFLTAATLVLTLEFLFARHLFCRFGCAIGLFQSLVWMGNKRAMVVGFDRSRVSACTDCDKACENTCPMRLKPRTIKRHMFTCTQCAQCIEACDQVQAASPRGSLLQWVDQHCALDVSDRDFGRDPRVPPECFRPRPDNDRLSPPHIDTDRPQPER</sequence>